<protein>
    <submittedName>
        <fullName evidence="1">Uncharacterized protein</fullName>
    </submittedName>
</protein>
<keyword evidence="2" id="KW-1185">Reference proteome</keyword>
<dbReference type="EMBL" id="ML977560">
    <property type="protein sequence ID" value="KAF2006403.1"/>
    <property type="molecule type" value="Genomic_DNA"/>
</dbReference>
<evidence type="ECO:0000313" key="1">
    <source>
        <dbReference type="EMBL" id="KAF2006403.1"/>
    </source>
</evidence>
<dbReference type="AlphaFoldDB" id="A0A6A5WX61"/>
<gene>
    <name evidence="1" type="ORF">P154DRAFT_258710</name>
</gene>
<name>A0A6A5WX61_9PLEO</name>
<sequence>MLPTLRMHSESKVQTRLSKEGILRGCGVVTVPCTTIGHLQYGGSSRDSLGVDIVQHQAVPGQSRVDCMQRPQSVLNALNTRCPRPNGPSMANVTPHHQACSTDEFLAAIVKIQMFPSQTHATEYTNDPAIHIPDDGPKKAAASCWCNLGFRTLAGILTAPLRSLRKAERQARSAMGQRSGTPNYPRNSEIQKLAIETSNSWFYSVDDGANCRVVDVACLRRFLVFGRPGRDEKTRLVPRRLKPKPCLALA</sequence>
<evidence type="ECO:0000313" key="2">
    <source>
        <dbReference type="Proteomes" id="UP000799779"/>
    </source>
</evidence>
<reference evidence="1" key="1">
    <citation type="journal article" date="2020" name="Stud. Mycol.">
        <title>101 Dothideomycetes genomes: a test case for predicting lifestyles and emergence of pathogens.</title>
        <authorList>
            <person name="Haridas S."/>
            <person name="Albert R."/>
            <person name="Binder M."/>
            <person name="Bloem J."/>
            <person name="Labutti K."/>
            <person name="Salamov A."/>
            <person name="Andreopoulos B."/>
            <person name="Baker S."/>
            <person name="Barry K."/>
            <person name="Bills G."/>
            <person name="Bluhm B."/>
            <person name="Cannon C."/>
            <person name="Castanera R."/>
            <person name="Culley D."/>
            <person name="Daum C."/>
            <person name="Ezra D."/>
            <person name="Gonzalez J."/>
            <person name="Henrissat B."/>
            <person name="Kuo A."/>
            <person name="Liang C."/>
            <person name="Lipzen A."/>
            <person name="Lutzoni F."/>
            <person name="Magnuson J."/>
            <person name="Mondo S."/>
            <person name="Nolan M."/>
            <person name="Ohm R."/>
            <person name="Pangilinan J."/>
            <person name="Park H.-J."/>
            <person name="Ramirez L."/>
            <person name="Alfaro M."/>
            <person name="Sun H."/>
            <person name="Tritt A."/>
            <person name="Yoshinaga Y."/>
            <person name="Zwiers L.-H."/>
            <person name="Turgeon B."/>
            <person name="Goodwin S."/>
            <person name="Spatafora J."/>
            <person name="Crous P."/>
            <person name="Grigoriev I."/>
        </authorList>
    </citation>
    <scope>NUCLEOTIDE SEQUENCE</scope>
    <source>
        <strain evidence="1">CBS 123094</strain>
    </source>
</reference>
<proteinExistence type="predicted"/>
<accession>A0A6A5WX61</accession>
<dbReference type="Proteomes" id="UP000799779">
    <property type="component" value="Unassembled WGS sequence"/>
</dbReference>
<organism evidence="1 2">
    <name type="scientific">Amniculicola lignicola CBS 123094</name>
    <dbReference type="NCBI Taxonomy" id="1392246"/>
    <lineage>
        <taxon>Eukaryota</taxon>
        <taxon>Fungi</taxon>
        <taxon>Dikarya</taxon>
        <taxon>Ascomycota</taxon>
        <taxon>Pezizomycotina</taxon>
        <taxon>Dothideomycetes</taxon>
        <taxon>Pleosporomycetidae</taxon>
        <taxon>Pleosporales</taxon>
        <taxon>Amniculicolaceae</taxon>
        <taxon>Amniculicola</taxon>
    </lineage>
</organism>